<sequence length="143" mass="14969">MDADVTASTGRYLSAVLLVSARGDGPARTGEVAETLDVSPASVTERLDALAERDLVAREKYAGATLTDAGEAVTREWMWRHCLAENLVGSDAEGTDADTAGFGNALSEEAATALEAFIDHPCSESCRAPDAEFDACSTDVKQA</sequence>
<dbReference type="InterPro" id="IPR022687">
    <property type="entry name" value="HTH_DTXR"/>
</dbReference>
<accession>A0A830G193</accession>
<reference evidence="2" key="1">
    <citation type="journal article" date="2014" name="Int. J. Syst. Evol. Microbiol.">
        <title>Complete genome sequence of Corynebacterium casei LMG S-19264T (=DSM 44701T), isolated from a smear-ripened cheese.</title>
        <authorList>
            <consortium name="US DOE Joint Genome Institute (JGI-PGF)"/>
            <person name="Walter F."/>
            <person name="Albersmeier A."/>
            <person name="Kalinowski J."/>
            <person name="Ruckert C."/>
        </authorList>
    </citation>
    <scope>NUCLEOTIDE SEQUENCE</scope>
    <source>
        <strain evidence="2">JCM 16108</strain>
    </source>
</reference>
<comment type="caution">
    <text evidence="2">The sequence shown here is derived from an EMBL/GenBank/DDBJ whole genome shotgun (WGS) entry which is preliminary data.</text>
</comment>
<dbReference type="EMBL" id="BMOO01000004">
    <property type="protein sequence ID" value="GGM70285.1"/>
    <property type="molecule type" value="Genomic_DNA"/>
</dbReference>
<dbReference type="InterPro" id="IPR036388">
    <property type="entry name" value="WH-like_DNA-bd_sf"/>
</dbReference>
<dbReference type="EMBL" id="JAGGKO010000003">
    <property type="protein sequence ID" value="MBP1954929.1"/>
    <property type="molecule type" value="Genomic_DNA"/>
</dbReference>
<dbReference type="SUPFAM" id="SSF46785">
    <property type="entry name" value="Winged helix' DNA-binding domain"/>
    <property type="match status" value="1"/>
</dbReference>
<organism evidence="2 4">
    <name type="scientific">Halarchaeum rubridurum</name>
    <dbReference type="NCBI Taxonomy" id="489911"/>
    <lineage>
        <taxon>Archaea</taxon>
        <taxon>Methanobacteriati</taxon>
        <taxon>Methanobacteriota</taxon>
        <taxon>Stenosarchaea group</taxon>
        <taxon>Halobacteria</taxon>
        <taxon>Halobacteriales</taxon>
        <taxon>Halobacteriaceae</taxon>
    </lineage>
</organism>
<dbReference type="Proteomes" id="UP000614609">
    <property type="component" value="Unassembled WGS sequence"/>
</dbReference>
<evidence type="ECO:0000313" key="3">
    <source>
        <dbReference type="EMBL" id="MBP1954929.1"/>
    </source>
</evidence>
<name>A0A830G193_9EURY</name>
<evidence type="ECO:0000313" key="4">
    <source>
        <dbReference type="Proteomes" id="UP000614609"/>
    </source>
</evidence>
<dbReference type="OrthoDB" id="266552at2157"/>
<dbReference type="RefSeq" id="WP_188872514.1">
    <property type="nucleotide sequence ID" value="NZ_BMOO01000004.1"/>
</dbReference>
<proteinExistence type="predicted"/>
<gene>
    <name evidence="2" type="ORF">GCM10009017_20610</name>
    <name evidence="3" type="ORF">J2752_001841</name>
</gene>
<dbReference type="InterPro" id="IPR036390">
    <property type="entry name" value="WH_DNA-bd_sf"/>
</dbReference>
<dbReference type="PROSITE" id="PS50944">
    <property type="entry name" value="HTH_DTXR"/>
    <property type="match status" value="1"/>
</dbReference>
<dbReference type="PANTHER" id="PTHR33238:SF7">
    <property type="entry name" value="IRON-DEPENDENT TRANSCRIPTIONAL REGULATOR"/>
    <property type="match status" value="1"/>
</dbReference>
<reference evidence="3" key="3">
    <citation type="submission" date="2021-03" db="EMBL/GenBank/DDBJ databases">
        <title>Genomic Encyclopedia of Type Strains, Phase IV (KMG-IV): sequencing the most valuable type-strain genomes for metagenomic binning, comparative biology and taxonomic classification.</title>
        <authorList>
            <person name="Goeker M."/>
        </authorList>
    </citation>
    <scope>NUCLEOTIDE SEQUENCE</scope>
    <source>
        <strain evidence="3">DSM 22443</strain>
    </source>
</reference>
<dbReference type="GO" id="GO:0003700">
    <property type="term" value="F:DNA-binding transcription factor activity"/>
    <property type="evidence" value="ECO:0007669"/>
    <property type="project" value="InterPro"/>
</dbReference>
<dbReference type="PANTHER" id="PTHR33238">
    <property type="entry name" value="IRON (METAL) DEPENDENT REPRESSOR, DTXR FAMILY"/>
    <property type="match status" value="1"/>
</dbReference>
<dbReference type="Gene3D" id="1.10.10.10">
    <property type="entry name" value="Winged helix-like DNA-binding domain superfamily/Winged helix DNA-binding domain"/>
    <property type="match status" value="1"/>
</dbReference>
<dbReference type="GO" id="GO:0046914">
    <property type="term" value="F:transition metal ion binding"/>
    <property type="evidence" value="ECO:0007669"/>
    <property type="project" value="InterPro"/>
</dbReference>
<dbReference type="InterPro" id="IPR022689">
    <property type="entry name" value="Iron_dep_repressor"/>
</dbReference>
<dbReference type="InterPro" id="IPR050536">
    <property type="entry name" value="DtxR_MntR_Metal-Reg"/>
</dbReference>
<dbReference type="Proteomes" id="UP000765891">
    <property type="component" value="Unassembled WGS sequence"/>
</dbReference>
<dbReference type="GO" id="GO:0003677">
    <property type="term" value="F:DNA binding"/>
    <property type="evidence" value="ECO:0007669"/>
    <property type="project" value="InterPro"/>
</dbReference>
<dbReference type="SMART" id="SM00529">
    <property type="entry name" value="HTH_DTXR"/>
    <property type="match status" value="1"/>
</dbReference>
<reference evidence="2" key="2">
    <citation type="submission" date="2020-09" db="EMBL/GenBank/DDBJ databases">
        <authorList>
            <person name="Sun Q."/>
            <person name="Ohkuma M."/>
        </authorList>
    </citation>
    <scope>NUCLEOTIDE SEQUENCE</scope>
    <source>
        <strain evidence="2">JCM 16108</strain>
    </source>
</reference>
<evidence type="ECO:0000313" key="2">
    <source>
        <dbReference type="EMBL" id="GGM70285.1"/>
    </source>
</evidence>
<dbReference type="AlphaFoldDB" id="A0A830G193"/>
<feature type="domain" description="HTH dtxR-type" evidence="1">
    <location>
        <begin position="12"/>
        <end position="67"/>
    </location>
</feature>
<keyword evidence="4" id="KW-1185">Reference proteome</keyword>
<dbReference type="Pfam" id="PF01325">
    <property type="entry name" value="Fe_dep_repress"/>
    <property type="match status" value="1"/>
</dbReference>
<evidence type="ECO:0000259" key="1">
    <source>
        <dbReference type="PROSITE" id="PS50944"/>
    </source>
</evidence>
<protein>
    <submittedName>
        <fullName evidence="2">Iron-dependent repressor</fullName>
    </submittedName>
    <submittedName>
        <fullName evidence="3">Mn-dependent DtxR family transcriptional regulator</fullName>
    </submittedName>
</protein>